<keyword evidence="10" id="KW-0573">Peptidoglycan synthesis</keyword>
<keyword evidence="8 17" id="KW-0378">Hydrolase</keyword>
<dbReference type="GO" id="GO:0009252">
    <property type="term" value="P:peptidoglycan biosynthetic process"/>
    <property type="evidence" value="ECO:0007669"/>
    <property type="project" value="UniProtKB-UniPathway"/>
</dbReference>
<dbReference type="Gene3D" id="2.60.410.10">
    <property type="entry name" value="D-Ala-D-Ala carboxypeptidase, C-terminal domain"/>
    <property type="match status" value="1"/>
</dbReference>
<comment type="similarity">
    <text evidence="3 14">Belongs to the peptidase S11 family.</text>
</comment>
<dbReference type="Gene3D" id="3.40.710.10">
    <property type="entry name" value="DD-peptidase/beta-lactamase superfamily"/>
    <property type="match status" value="1"/>
</dbReference>
<evidence type="ECO:0000259" key="16">
    <source>
        <dbReference type="SMART" id="SM00936"/>
    </source>
</evidence>
<dbReference type="RefSeq" id="WP_072074540.1">
    <property type="nucleotide sequence ID" value="NZ_CDMW01000001.1"/>
</dbReference>
<dbReference type="GO" id="GO:0006508">
    <property type="term" value="P:proteolysis"/>
    <property type="evidence" value="ECO:0007669"/>
    <property type="project" value="UniProtKB-KW"/>
</dbReference>
<comment type="pathway">
    <text evidence="2">Cell wall biogenesis; peptidoglycan biosynthesis.</text>
</comment>
<evidence type="ECO:0000313" key="18">
    <source>
        <dbReference type="Proteomes" id="UP000183504"/>
    </source>
</evidence>
<dbReference type="Pfam" id="PF00768">
    <property type="entry name" value="Peptidase_S11"/>
    <property type="match status" value="1"/>
</dbReference>
<evidence type="ECO:0000256" key="12">
    <source>
        <dbReference type="ARBA" id="ARBA00034000"/>
    </source>
</evidence>
<gene>
    <name evidence="17" type="primary">dacA2</name>
    <name evidence="17" type="ORF">SSV_1791</name>
</gene>
<name>A0A0B7GST0_STRSA</name>
<dbReference type="Proteomes" id="UP000183504">
    <property type="component" value="Unassembled WGS sequence"/>
</dbReference>
<evidence type="ECO:0000256" key="13">
    <source>
        <dbReference type="PIRSR" id="PIRSR618044-2"/>
    </source>
</evidence>
<dbReference type="GO" id="GO:0009002">
    <property type="term" value="F:serine-type D-Ala-D-Ala carboxypeptidase activity"/>
    <property type="evidence" value="ECO:0007669"/>
    <property type="project" value="UniProtKB-EC"/>
</dbReference>
<proteinExistence type="inferred from homology"/>
<organism evidence="17 18">
    <name type="scientific">Streptococcus sanguinis</name>
    <dbReference type="NCBI Taxonomy" id="1305"/>
    <lineage>
        <taxon>Bacteria</taxon>
        <taxon>Bacillati</taxon>
        <taxon>Bacillota</taxon>
        <taxon>Bacilli</taxon>
        <taxon>Lactobacillales</taxon>
        <taxon>Streptococcaceae</taxon>
        <taxon>Streptococcus</taxon>
    </lineage>
</organism>
<evidence type="ECO:0000256" key="7">
    <source>
        <dbReference type="ARBA" id="ARBA00022729"/>
    </source>
</evidence>
<evidence type="ECO:0000256" key="5">
    <source>
        <dbReference type="ARBA" id="ARBA00022645"/>
    </source>
</evidence>
<dbReference type="GO" id="GO:0071555">
    <property type="term" value="P:cell wall organization"/>
    <property type="evidence" value="ECO:0007669"/>
    <property type="project" value="UniProtKB-KW"/>
</dbReference>
<keyword evidence="11" id="KW-0961">Cell wall biogenesis/degradation</keyword>
<feature type="signal peptide" evidence="15">
    <location>
        <begin position="1"/>
        <end position="21"/>
    </location>
</feature>
<evidence type="ECO:0000256" key="2">
    <source>
        <dbReference type="ARBA" id="ARBA00004752"/>
    </source>
</evidence>
<evidence type="ECO:0000256" key="8">
    <source>
        <dbReference type="ARBA" id="ARBA00022801"/>
    </source>
</evidence>
<dbReference type="AlphaFoldDB" id="A0A0B7GST0"/>
<keyword evidence="9" id="KW-0133">Cell shape</keyword>
<dbReference type="GO" id="GO:0008360">
    <property type="term" value="P:regulation of cell shape"/>
    <property type="evidence" value="ECO:0007669"/>
    <property type="project" value="UniProtKB-KW"/>
</dbReference>
<dbReference type="InterPro" id="IPR012338">
    <property type="entry name" value="Beta-lactam/transpept-like"/>
</dbReference>
<feature type="domain" description="Peptidase S11 D-Ala-D-Ala carboxypeptidase A C-terminal" evidence="16">
    <location>
        <begin position="302"/>
        <end position="403"/>
    </location>
</feature>
<evidence type="ECO:0000256" key="15">
    <source>
        <dbReference type="SAM" id="SignalP"/>
    </source>
</evidence>
<reference evidence="17 18" key="1">
    <citation type="submission" date="2015-01" db="EMBL/GenBank/DDBJ databases">
        <authorList>
            <person name="Pelicic Vladimir"/>
        </authorList>
    </citation>
    <scope>NUCLEOTIDE SEQUENCE [LARGE SCALE GENOMIC DNA]</scope>
    <source>
        <strain evidence="17 18">2908</strain>
    </source>
</reference>
<dbReference type="PRINTS" id="PR00725">
    <property type="entry name" value="DADACBPTASE1"/>
</dbReference>
<dbReference type="UniPathway" id="UPA00219"/>
<dbReference type="InterPro" id="IPR001967">
    <property type="entry name" value="Peptidase_S11_N"/>
</dbReference>
<evidence type="ECO:0000256" key="6">
    <source>
        <dbReference type="ARBA" id="ARBA00022670"/>
    </source>
</evidence>
<dbReference type="InterPro" id="IPR018044">
    <property type="entry name" value="Peptidase_S11"/>
</dbReference>
<evidence type="ECO:0000256" key="9">
    <source>
        <dbReference type="ARBA" id="ARBA00022960"/>
    </source>
</evidence>
<dbReference type="InterPro" id="IPR015956">
    <property type="entry name" value="Peniciliin-bd_prot_C_sf"/>
</dbReference>
<evidence type="ECO:0000256" key="10">
    <source>
        <dbReference type="ARBA" id="ARBA00022984"/>
    </source>
</evidence>
<dbReference type="EMBL" id="CDMW01000001">
    <property type="protein sequence ID" value="CEL91074.1"/>
    <property type="molecule type" value="Genomic_DNA"/>
</dbReference>
<comment type="function">
    <text evidence="1">Removes C-terminal D-alanyl residues from sugar-peptide cell wall precursors.</text>
</comment>
<comment type="catalytic activity">
    <reaction evidence="12">
        <text>Preferential cleavage: (Ac)2-L-Lys-D-Ala-|-D-Ala. Also transpeptidation of peptidyl-alanyl moieties that are N-acyl substituents of D-alanine.</text>
        <dbReference type="EC" id="3.4.16.4"/>
    </reaction>
</comment>
<dbReference type="PANTHER" id="PTHR21581">
    <property type="entry name" value="D-ALANYL-D-ALANINE CARBOXYPEPTIDASE"/>
    <property type="match status" value="1"/>
</dbReference>
<keyword evidence="7 15" id="KW-0732">Signal</keyword>
<keyword evidence="6" id="KW-0645">Protease</keyword>
<feature type="chain" id="PRO_5002131777" description="serine-type D-Ala-D-Ala carboxypeptidase" evidence="15">
    <location>
        <begin position="22"/>
        <end position="422"/>
    </location>
</feature>
<dbReference type="SUPFAM" id="SSF69189">
    <property type="entry name" value="Penicillin-binding protein associated domain"/>
    <property type="match status" value="1"/>
</dbReference>
<protein>
    <recommendedName>
        <fullName evidence="4">serine-type D-Ala-D-Ala carboxypeptidase</fullName>
        <ecNumber evidence="4">3.4.16.4</ecNumber>
    </recommendedName>
</protein>
<evidence type="ECO:0000256" key="11">
    <source>
        <dbReference type="ARBA" id="ARBA00023316"/>
    </source>
</evidence>
<dbReference type="EC" id="3.4.16.4" evidence="4"/>
<evidence type="ECO:0000313" key="17">
    <source>
        <dbReference type="EMBL" id="CEL91074.1"/>
    </source>
</evidence>
<dbReference type="Pfam" id="PF07943">
    <property type="entry name" value="PBP5_C"/>
    <property type="match status" value="1"/>
</dbReference>
<feature type="binding site" evidence="13">
    <location>
        <position position="248"/>
    </location>
    <ligand>
        <name>substrate</name>
    </ligand>
</feature>
<evidence type="ECO:0000256" key="14">
    <source>
        <dbReference type="RuleBase" id="RU004016"/>
    </source>
</evidence>
<dbReference type="NCBIfam" id="NF038273">
    <property type="entry name" value="strep_PBP3"/>
    <property type="match status" value="1"/>
</dbReference>
<dbReference type="MEROPS" id="S11.006"/>
<dbReference type="SUPFAM" id="SSF56601">
    <property type="entry name" value="beta-lactamase/transpeptidase-like"/>
    <property type="match status" value="1"/>
</dbReference>
<dbReference type="PANTHER" id="PTHR21581:SF11">
    <property type="entry name" value="D-ALANYL-D-ALANINE CARBOXYPEPTIDASE DACA"/>
    <property type="match status" value="1"/>
</dbReference>
<dbReference type="SMART" id="SM00936">
    <property type="entry name" value="PBP5_C"/>
    <property type="match status" value="1"/>
</dbReference>
<evidence type="ECO:0000256" key="4">
    <source>
        <dbReference type="ARBA" id="ARBA00012448"/>
    </source>
</evidence>
<sequence length="422" mass="46190">MKRLFLCLLVLVGMTASKVAADDYNIAAKSAMAVDATSGKILYEKDANTPIEVGSITNLLTVYLVYEAIDRGDLTADTYVDISDYAYNLTANPNISNVPLEARRYKVKDLIAASLMSSANSATIALAEKVGGSEENFVQMMKAKLKEWGIKDATIVNSTGLNTLLLEYATEETDYTASASTAKKSKDTENKFSAYDLAVISRHLIMDFPQVTDITSKSTAKIAGTSLENYNFMLENQSNFRSGVDGLKAGSSDKGVSSFVATTTENGIRMITVVLDVEQTDGDPYARFVATASLMNYVSQNFTQTTIVAEGEAYNKSHSTVIDGKQKTVPAVASKDFTIIERIANQAEHKVEFSTKEQGFQAPLKKNTELGTLTYTDPEPIGQGYLENKAPSVTMVAGQEVEKSIFFKVWWNDFVRYVNEKL</sequence>
<evidence type="ECO:0000256" key="3">
    <source>
        <dbReference type="ARBA" id="ARBA00007164"/>
    </source>
</evidence>
<keyword evidence="5 17" id="KW-0121">Carboxypeptidase</keyword>
<evidence type="ECO:0000256" key="1">
    <source>
        <dbReference type="ARBA" id="ARBA00003217"/>
    </source>
</evidence>
<dbReference type="InterPro" id="IPR012907">
    <property type="entry name" value="Peptidase_S11_C"/>
</dbReference>
<accession>A0A0B7GST0</accession>
<dbReference type="InterPro" id="IPR037167">
    <property type="entry name" value="Peptidase_S11_C_sf"/>
</dbReference>